<comment type="subcellular location">
    <subcellularLocation>
        <location evidence="1">Secreted</location>
    </subcellularLocation>
</comment>
<proteinExistence type="inferred from homology"/>
<sequence>MNLRSFLLGAIASLLVAVNADVKMINHDQVQPFAQPEPTTDSEKTAIKYKPQLHISYGCHPYPAVQADGSVSAGLKWAGWADGDCKGSDLGSQVYSRSDWYKDKWAIMYAWYFPKGQQYISKYRSGHRHFWSYGIVWLDSDKADNSTILGVSMSAGVGFRKATPPKSKYVVDGTTVKFDSYLSFWGSKLGVRLTKKSGDTQDLITWEQLTDEARTALSEADFDVDWSTRKVVMPFDDEVFTDKLKKAYPF</sequence>
<comment type="similarity">
    <text evidence="2">Belongs to the Necrosis inducing protein (NPP1) family.</text>
</comment>
<evidence type="ECO:0000256" key="4">
    <source>
        <dbReference type="ARBA" id="ARBA00023026"/>
    </source>
</evidence>
<evidence type="ECO:0000256" key="5">
    <source>
        <dbReference type="SAM" id="SignalP"/>
    </source>
</evidence>
<evidence type="ECO:0000313" key="7">
    <source>
        <dbReference type="Proteomes" id="UP001165083"/>
    </source>
</evidence>
<evidence type="ECO:0000313" key="6">
    <source>
        <dbReference type="EMBL" id="GMF12903.1"/>
    </source>
</evidence>
<keyword evidence="4" id="KW-0843">Virulence</keyword>
<evidence type="ECO:0000256" key="2">
    <source>
        <dbReference type="ARBA" id="ARBA00009520"/>
    </source>
</evidence>
<evidence type="ECO:0000256" key="1">
    <source>
        <dbReference type="ARBA" id="ARBA00004613"/>
    </source>
</evidence>
<name>A0A9W6TG79_9STRA</name>
<keyword evidence="7" id="KW-1185">Reference proteome</keyword>
<reference evidence="6" key="1">
    <citation type="submission" date="2023-04" db="EMBL/GenBank/DDBJ databases">
        <title>Phytophthora lilii NBRC 32176.</title>
        <authorList>
            <person name="Ichikawa N."/>
            <person name="Sato H."/>
            <person name="Tonouchi N."/>
        </authorList>
    </citation>
    <scope>NUCLEOTIDE SEQUENCE</scope>
    <source>
        <strain evidence="6">NBRC 32176</strain>
    </source>
</reference>
<dbReference type="OrthoDB" id="89086at2759"/>
<protein>
    <submittedName>
        <fullName evidence="6">Unnamed protein product</fullName>
    </submittedName>
</protein>
<dbReference type="AlphaFoldDB" id="A0A9W6TG79"/>
<gene>
    <name evidence="6" type="ORF">Plil01_000344500</name>
</gene>
<organism evidence="6 7">
    <name type="scientific">Phytophthora lilii</name>
    <dbReference type="NCBI Taxonomy" id="2077276"/>
    <lineage>
        <taxon>Eukaryota</taxon>
        <taxon>Sar</taxon>
        <taxon>Stramenopiles</taxon>
        <taxon>Oomycota</taxon>
        <taxon>Peronosporomycetes</taxon>
        <taxon>Peronosporales</taxon>
        <taxon>Peronosporaceae</taxon>
        <taxon>Phytophthora</taxon>
    </lineage>
</organism>
<dbReference type="Proteomes" id="UP001165083">
    <property type="component" value="Unassembled WGS sequence"/>
</dbReference>
<evidence type="ECO:0000256" key="3">
    <source>
        <dbReference type="ARBA" id="ARBA00022525"/>
    </source>
</evidence>
<dbReference type="PIRSF" id="PIRSF029958">
    <property type="entry name" value="Necrosis-inducing_protein"/>
    <property type="match status" value="1"/>
</dbReference>
<dbReference type="PANTHER" id="PTHR33657">
    <property type="entry name" value="DOMAIN PROTEIN, PUTATIVE (AFU_ORTHOLOGUE AFUA_5G00600)-RELATED"/>
    <property type="match status" value="1"/>
</dbReference>
<dbReference type="PANTHER" id="PTHR33657:SF8">
    <property type="entry name" value="DOMAIN PROTEIN, PUTATIVE (AFU_ORTHOLOGUE AFUA_5G00600)-RELATED"/>
    <property type="match status" value="1"/>
</dbReference>
<comment type="caution">
    <text evidence="6">The sequence shown here is derived from an EMBL/GenBank/DDBJ whole genome shotgun (WGS) entry which is preliminary data.</text>
</comment>
<dbReference type="InterPro" id="IPR008701">
    <property type="entry name" value="NPP1"/>
</dbReference>
<dbReference type="GO" id="GO:0005576">
    <property type="term" value="C:extracellular region"/>
    <property type="evidence" value="ECO:0007669"/>
    <property type="project" value="UniProtKB-SubCell"/>
</dbReference>
<feature type="signal peptide" evidence="5">
    <location>
        <begin position="1"/>
        <end position="20"/>
    </location>
</feature>
<dbReference type="Pfam" id="PF05630">
    <property type="entry name" value="NPP1"/>
    <property type="match status" value="1"/>
</dbReference>
<accession>A0A9W6TG79</accession>
<keyword evidence="3" id="KW-0964">Secreted</keyword>
<keyword evidence="5" id="KW-0732">Signal</keyword>
<dbReference type="EMBL" id="BSXW01000134">
    <property type="protein sequence ID" value="GMF12903.1"/>
    <property type="molecule type" value="Genomic_DNA"/>
</dbReference>
<feature type="chain" id="PRO_5040921874" evidence="5">
    <location>
        <begin position="21"/>
        <end position="250"/>
    </location>
</feature>